<feature type="transmembrane region" description="Helical" evidence="6">
    <location>
        <begin position="320"/>
        <end position="337"/>
    </location>
</feature>
<feature type="transmembrane region" description="Helical" evidence="6">
    <location>
        <begin position="346"/>
        <end position="367"/>
    </location>
</feature>
<keyword evidence="10" id="KW-1185">Reference proteome</keyword>
<protein>
    <submittedName>
        <fullName evidence="9">MFS transporter</fullName>
    </submittedName>
</protein>
<dbReference type="AlphaFoldDB" id="A0A7G9THN3"/>
<feature type="transmembrane region" description="Helical" evidence="6">
    <location>
        <begin position="96"/>
        <end position="117"/>
    </location>
</feature>
<proteinExistence type="predicted"/>
<feature type="transmembrane region" description="Helical" evidence="6">
    <location>
        <begin position="30"/>
        <end position="49"/>
    </location>
</feature>
<feature type="transmembrane region" description="Helical" evidence="6">
    <location>
        <begin position="282"/>
        <end position="300"/>
    </location>
</feature>
<comment type="subcellular location">
    <subcellularLocation>
        <location evidence="1">Membrane</location>
        <topology evidence="1">Multi-pass membrane protein</topology>
    </subcellularLocation>
</comment>
<dbReference type="PROSITE" id="PS50850">
    <property type="entry name" value="MFS"/>
    <property type="match status" value="1"/>
</dbReference>
<evidence type="ECO:0000256" key="4">
    <source>
        <dbReference type="ARBA" id="ARBA00022989"/>
    </source>
</evidence>
<keyword evidence="5 6" id="KW-0472">Membrane</keyword>
<keyword evidence="3 6" id="KW-0812">Transmembrane</keyword>
<reference evidence="8 10" key="2">
    <citation type="submission" date="2020-08" db="EMBL/GenBank/DDBJ databases">
        <title>Streptomycin resistant and MDR strain, P. mexicana.</title>
        <authorList>
            <person name="Ganesh-kumar S."/>
            <person name="Zhe T."/>
            <person name="Yu Z."/>
            <person name="Min Y."/>
        </authorList>
    </citation>
    <scope>NUCLEOTIDE SEQUENCE [LARGE SCALE GENOMIC DNA]</scope>
    <source>
        <strain evidence="8 10">GTZY</strain>
    </source>
</reference>
<dbReference type="InterPro" id="IPR036259">
    <property type="entry name" value="MFS_trans_sf"/>
</dbReference>
<feature type="transmembrane region" description="Helical" evidence="6">
    <location>
        <begin position="129"/>
        <end position="153"/>
    </location>
</feature>
<dbReference type="EMBL" id="CP060731">
    <property type="protein sequence ID" value="QNN79608.1"/>
    <property type="molecule type" value="Genomic_DNA"/>
</dbReference>
<evidence type="ECO:0000313" key="10">
    <source>
        <dbReference type="Proteomes" id="UP000515506"/>
    </source>
</evidence>
<dbReference type="InterPro" id="IPR011701">
    <property type="entry name" value="MFS"/>
</dbReference>
<evidence type="ECO:0000313" key="9">
    <source>
        <dbReference type="EMBL" id="QNN79608.1"/>
    </source>
</evidence>
<dbReference type="GO" id="GO:0022857">
    <property type="term" value="F:transmembrane transporter activity"/>
    <property type="evidence" value="ECO:0007669"/>
    <property type="project" value="InterPro"/>
</dbReference>
<dbReference type="InterPro" id="IPR004752">
    <property type="entry name" value="AmpG_permease/AT-1"/>
</dbReference>
<dbReference type="InterPro" id="IPR020846">
    <property type="entry name" value="MFS_dom"/>
</dbReference>
<dbReference type="Gene3D" id="1.20.1250.20">
    <property type="entry name" value="MFS general substrate transporter like domains"/>
    <property type="match status" value="2"/>
</dbReference>
<feature type="transmembrane region" description="Helical" evidence="6">
    <location>
        <begin position="207"/>
        <end position="226"/>
    </location>
</feature>
<evidence type="ECO:0000256" key="1">
    <source>
        <dbReference type="ARBA" id="ARBA00004141"/>
    </source>
</evidence>
<dbReference type="GO" id="GO:0016020">
    <property type="term" value="C:membrane"/>
    <property type="evidence" value="ECO:0007669"/>
    <property type="project" value="UniProtKB-SubCell"/>
</dbReference>
<dbReference type="Pfam" id="PF07690">
    <property type="entry name" value="MFS_1"/>
    <property type="match status" value="1"/>
</dbReference>
<accession>A0A7G9THN3</accession>
<feature type="transmembrane region" description="Helical" evidence="6">
    <location>
        <begin position="373"/>
        <end position="395"/>
    </location>
</feature>
<dbReference type="PANTHER" id="PTHR12778">
    <property type="entry name" value="SOLUTE CARRIER FAMILY 33 ACETYL-COA TRANSPORTER -RELATED"/>
    <property type="match status" value="1"/>
</dbReference>
<keyword evidence="2" id="KW-0813">Transport</keyword>
<evidence type="ECO:0000256" key="3">
    <source>
        <dbReference type="ARBA" id="ARBA00022692"/>
    </source>
</evidence>
<feature type="transmembrane region" description="Helical" evidence="6">
    <location>
        <begin position="70"/>
        <end position="90"/>
    </location>
</feature>
<evidence type="ECO:0000256" key="5">
    <source>
        <dbReference type="ARBA" id="ARBA00023136"/>
    </source>
</evidence>
<gene>
    <name evidence="8" type="ORF">H4W19_14985</name>
    <name evidence="9" type="ORF">IAE60_05025</name>
</gene>
<dbReference type="SUPFAM" id="SSF103473">
    <property type="entry name" value="MFS general substrate transporter"/>
    <property type="match status" value="1"/>
</dbReference>
<feature type="transmembrane region" description="Helical" evidence="6">
    <location>
        <begin position="159"/>
        <end position="179"/>
    </location>
</feature>
<evidence type="ECO:0000313" key="11">
    <source>
        <dbReference type="Proteomes" id="UP000515838"/>
    </source>
</evidence>
<evidence type="ECO:0000256" key="6">
    <source>
        <dbReference type="SAM" id="Phobius"/>
    </source>
</evidence>
<organism evidence="9 11">
    <name type="scientific">Pseudoxanthomonas mexicana</name>
    <dbReference type="NCBI Taxonomy" id="128785"/>
    <lineage>
        <taxon>Bacteria</taxon>
        <taxon>Pseudomonadati</taxon>
        <taxon>Pseudomonadota</taxon>
        <taxon>Gammaproteobacteria</taxon>
        <taxon>Lysobacterales</taxon>
        <taxon>Lysobacteraceae</taxon>
        <taxon>Pseudoxanthomonas</taxon>
    </lineage>
</organism>
<dbReference type="PANTHER" id="PTHR12778:SF10">
    <property type="entry name" value="MAJOR FACILITATOR SUPERFAMILY DOMAIN-CONTAINING PROTEIN 3"/>
    <property type="match status" value="1"/>
</dbReference>
<evidence type="ECO:0000259" key="7">
    <source>
        <dbReference type="PROSITE" id="PS50850"/>
    </source>
</evidence>
<feature type="domain" description="Major facilitator superfamily (MFS) profile" evidence="7">
    <location>
        <begin position="1"/>
        <end position="399"/>
    </location>
</feature>
<dbReference type="Proteomes" id="UP000515838">
    <property type="component" value="Chromosome"/>
</dbReference>
<dbReference type="Proteomes" id="UP000515506">
    <property type="component" value="Chromosome"/>
</dbReference>
<keyword evidence="4 6" id="KW-1133">Transmembrane helix</keyword>
<name>A0A7G9THN3_PSEMX</name>
<reference evidence="9 11" key="1">
    <citation type="submission" date="2020-08" db="EMBL/GenBank/DDBJ databases">
        <title>Streptomycin Non-resistant strain, P. mexicana.</title>
        <authorList>
            <person name="Ganesh-Kumar S."/>
            <person name="Zhe T."/>
            <person name="Yu Z."/>
            <person name="Min Y."/>
        </authorList>
    </citation>
    <scope>NUCLEOTIDE SEQUENCE [LARGE SCALE GENOMIC DNA]</scope>
    <source>
        <strain evidence="9 11">GTZY2</strain>
    </source>
</reference>
<feature type="transmembrane region" description="Helical" evidence="6">
    <location>
        <begin position="258"/>
        <end position="275"/>
    </location>
</feature>
<sequence>MFFFGFASGMPFLLVAGTLAYWLTENGLELKNITLIASAGLSYTLKFLWAPLVDRWRLPLIGRLGQRRGWLLFALAVVIVGLLLMAHLTPGRLAPFVWVTLMTAFAGATLDIAVDAYRIEIAPQESQGALLATYSLGYRIALIITGALALMLADQVSWPLVYQAMAVVMLVPVVAVLLSREPDVVRIRMTTWGEGLREGVVEPFVDFFRRFGAALAIALFAFILLAKISDQSLGGGIMAPFYLSQGFTKTEIGAVSKIWGVWVGLVGVFIAGIAVARWGVKWPLLAGIVLGAISNLLYVWLIGADGDVWKLTLVISGENLAQGFQGTTLVAFLSALVNQRFTATQYALFSSLVMLPGKLLGAVSGGIVEQTGYGVYFWITALVAIPAVALFFWLAPRIRFGGDHEPASGIDRSVGGAPD</sequence>
<evidence type="ECO:0000256" key="2">
    <source>
        <dbReference type="ARBA" id="ARBA00022448"/>
    </source>
</evidence>
<evidence type="ECO:0000313" key="8">
    <source>
        <dbReference type="EMBL" id="QND82145.1"/>
    </source>
</evidence>
<dbReference type="NCBIfam" id="TIGR00901">
    <property type="entry name" value="2A0125"/>
    <property type="match status" value="1"/>
</dbReference>
<dbReference type="EMBL" id="CP060028">
    <property type="protein sequence ID" value="QND82145.1"/>
    <property type="molecule type" value="Genomic_DNA"/>
</dbReference>